<protein>
    <submittedName>
        <fullName evidence="2">Uncharacterized protein</fullName>
    </submittedName>
</protein>
<dbReference type="EMBL" id="MU150273">
    <property type="protein sequence ID" value="KAF9462330.1"/>
    <property type="molecule type" value="Genomic_DNA"/>
</dbReference>
<dbReference type="AlphaFoldDB" id="A0A9P5Y4Y6"/>
<evidence type="ECO:0000313" key="3">
    <source>
        <dbReference type="Proteomes" id="UP000807353"/>
    </source>
</evidence>
<feature type="signal peptide" evidence="1">
    <location>
        <begin position="1"/>
        <end position="21"/>
    </location>
</feature>
<accession>A0A9P5Y4Y6</accession>
<name>A0A9P5Y4Y6_9AGAR</name>
<organism evidence="2 3">
    <name type="scientific">Collybia nuda</name>
    <dbReference type="NCBI Taxonomy" id="64659"/>
    <lineage>
        <taxon>Eukaryota</taxon>
        <taxon>Fungi</taxon>
        <taxon>Dikarya</taxon>
        <taxon>Basidiomycota</taxon>
        <taxon>Agaricomycotina</taxon>
        <taxon>Agaricomycetes</taxon>
        <taxon>Agaricomycetidae</taxon>
        <taxon>Agaricales</taxon>
        <taxon>Tricholomatineae</taxon>
        <taxon>Clitocybaceae</taxon>
        <taxon>Collybia</taxon>
    </lineage>
</organism>
<dbReference type="Proteomes" id="UP000807353">
    <property type="component" value="Unassembled WGS sequence"/>
</dbReference>
<keyword evidence="1" id="KW-0732">Signal</keyword>
<sequence length="100" mass="9726">MQFNVALLATALLVSASPALSAVVTFFAGSGCTGQVVGQSTDLPPNDCLTAGSGSARSIGYSGVPNEIFFFESGGAHDTCTNGAQATFGGGSGCSTAPDG</sequence>
<proteinExistence type="predicted"/>
<feature type="chain" id="PRO_5040495039" evidence="1">
    <location>
        <begin position="22"/>
        <end position="100"/>
    </location>
</feature>
<evidence type="ECO:0000256" key="1">
    <source>
        <dbReference type="SAM" id="SignalP"/>
    </source>
</evidence>
<gene>
    <name evidence="2" type="ORF">BDZ94DRAFT_1261613</name>
</gene>
<reference evidence="2" key="1">
    <citation type="submission" date="2020-11" db="EMBL/GenBank/DDBJ databases">
        <authorList>
            <consortium name="DOE Joint Genome Institute"/>
            <person name="Ahrendt S."/>
            <person name="Riley R."/>
            <person name="Andreopoulos W."/>
            <person name="Labutti K."/>
            <person name="Pangilinan J."/>
            <person name="Ruiz-Duenas F.J."/>
            <person name="Barrasa J.M."/>
            <person name="Sanchez-Garcia M."/>
            <person name="Camarero S."/>
            <person name="Miyauchi S."/>
            <person name="Serrano A."/>
            <person name="Linde D."/>
            <person name="Babiker R."/>
            <person name="Drula E."/>
            <person name="Ayuso-Fernandez I."/>
            <person name="Pacheco R."/>
            <person name="Padilla G."/>
            <person name="Ferreira P."/>
            <person name="Barriuso J."/>
            <person name="Kellner H."/>
            <person name="Castanera R."/>
            <person name="Alfaro M."/>
            <person name="Ramirez L."/>
            <person name="Pisabarro A.G."/>
            <person name="Kuo A."/>
            <person name="Tritt A."/>
            <person name="Lipzen A."/>
            <person name="He G."/>
            <person name="Yan M."/>
            <person name="Ng V."/>
            <person name="Cullen D."/>
            <person name="Martin F."/>
            <person name="Rosso M.-N."/>
            <person name="Henrissat B."/>
            <person name="Hibbett D."/>
            <person name="Martinez A.T."/>
            <person name="Grigoriev I.V."/>
        </authorList>
    </citation>
    <scope>NUCLEOTIDE SEQUENCE</scope>
    <source>
        <strain evidence="2">CBS 247.69</strain>
    </source>
</reference>
<evidence type="ECO:0000313" key="2">
    <source>
        <dbReference type="EMBL" id="KAF9462330.1"/>
    </source>
</evidence>
<keyword evidence="3" id="KW-1185">Reference proteome</keyword>
<comment type="caution">
    <text evidence="2">The sequence shown here is derived from an EMBL/GenBank/DDBJ whole genome shotgun (WGS) entry which is preliminary data.</text>
</comment>
<dbReference type="OrthoDB" id="3044801at2759"/>